<dbReference type="GO" id="GO:0016020">
    <property type="term" value="C:membrane"/>
    <property type="evidence" value="ECO:0007669"/>
    <property type="project" value="UniProtKB-SubCell"/>
</dbReference>
<name>A0A072PPU1_9EURO</name>
<feature type="transmembrane region" description="Helical" evidence="5">
    <location>
        <begin position="22"/>
        <end position="46"/>
    </location>
</feature>
<dbReference type="HOGENOM" id="CLU_007946_8_4_1"/>
<dbReference type="InterPro" id="IPR004841">
    <property type="entry name" value="AA-permease/SLC12A_dom"/>
</dbReference>
<evidence type="ECO:0000256" key="1">
    <source>
        <dbReference type="ARBA" id="ARBA00004141"/>
    </source>
</evidence>
<dbReference type="InterPro" id="IPR050524">
    <property type="entry name" value="APC_YAT"/>
</dbReference>
<sequence>MYTLAVDGYAPKFLGNLNRFQVPWVAVLATSAISGLCFGACCIGAGQLWSWLQNLVGVSNQLSWICIGLSSLRFRAGSKAQGLEHLLPFRNWTYPVGPILAVGLNIVLVLVQGWSCFSPTFSAVDFVSFYVELPIILVMFLFWTLLSARNSYISTVWI</sequence>
<accession>A0A072PPU1</accession>
<feature type="transmembrane region" description="Helical" evidence="5">
    <location>
        <begin position="52"/>
        <end position="72"/>
    </location>
</feature>
<keyword evidence="8" id="KW-1185">Reference proteome</keyword>
<gene>
    <name evidence="7" type="ORF">A1O9_03463</name>
</gene>
<comment type="subcellular location">
    <subcellularLocation>
        <location evidence="1">Membrane</location>
        <topology evidence="1">Multi-pass membrane protein</topology>
    </subcellularLocation>
</comment>
<organism evidence="7 8">
    <name type="scientific">Exophiala aquamarina CBS 119918</name>
    <dbReference type="NCBI Taxonomy" id="1182545"/>
    <lineage>
        <taxon>Eukaryota</taxon>
        <taxon>Fungi</taxon>
        <taxon>Dikarya</taxon>
        <taxon>Ascomycota</taxon>
        <taxon>Pezizomycotina</taxon>
        <taxon>Eurotiomycetes</taxon>
        <taxon>Chaetothyriomycetidae</taxon>
        <taxon>Chaetothyriales</taxon>
        <taxon>Herpotrichiellaceae</taxon>
        <taxon>Exophiala</taxon>
    </lineage>
</organism>
<evidence type="ECO:0000259" key="6">
    <source>
        <dbReference type="Pfam" id="PF00324"/>
    </source>
</evidence>
<dbReference type="Pfam" id="PF00324">
    <property type="entry name" value="AA_permease"/>
    <property type="match status" value="1"/>
</dbReference>
<dbReference type="Proteomes" id="UP000027920">
    <property type="component" value="Unassembled WGS sequence"/>
</dbReference>
<dbReference type="STRING" id="1182545.A0A072PPU1"/>
<feature type="domain" description="Amino acid permease/ SLC12A" evidence="6">
    <location>
        <begin position="1"/>
        <end position="144"/>
    </location>
</feature>
<evidence type="ECO:0000313" key="8">
    <source>
        <dbReference type="Proteomes" id="UP000027920"/>
    </source>
</evidence>
<dbReference type="PANTHER" id="PTHR43341:SF3">
    <property type="entry name" value="AMINO-ACID PERMEASE PB1C11.02-RELATED"/>
    <property type="match status" value="1"/>
</dbReference>
<keyword evidence="4 5" id="KW-0472">Membrane</keyword>
<evidence type="ECO:0000256" key="2">
    <source>
        <dbReference type="ARBA" id="ARBA00022692"/>
    </source>
</evidence>
<dbReference type="Gene3D" id="1.20.1740.10">
    <property type="entry name" value="Amino acid/polyamine transporter I"/>
    <property type="match status" value="1"/>
</dbReference>
<keyword evidence="2 5" id="KW-0812">Transmembrane</keyword>
<evidence type="ECO:0000256" key="4">
    <source>
        <dbReference type="ARBA" id="ARBA00023136"/>
    </source>
</evidence>
<keyword evidence="3 5" id="KW-1133">Transmembrane helix</keyword>
<comment type="caution">
    <text evidence="7">The sequence shown here is derived from an EMBL/GenBank/DDBJ whole genome shotgun (WGS) entry which is preliminary data.</text>
</comment>
<dbReference type="VEuPathDB" id="FungiDB:A1O9_03463"/>
<feature type="transmembrane region" description="Helical" evidence="5">
    <location>
        <begin position="92"/>
        <end position="114"/>
    </location>
</feature>
<dbReference type="OrthoDB" id="3900342at2759"/>
<dbReference type="AlphaFoldDB" id="A0A072PPU1"/>
<reference evidence="7 8" key="1">
    <citation type="submission" date="2013-03" db="EMBL/GenBank/DDBJ databases">
        <title>The Genome Sequence of Exophiala aquamarina CBS 119918.</title>
        <authorList>
            <consortium name="The Broad Institute Genomics Platform"/>
            <person name="Cuomo C."/>
            <person name="de Hoog S."/>
            <person name="Gorbushina A."/>
            <person name="Walker B."/>
            <person name="Young S.K."/>
            <person name="Zeng Q."/>
            <person name="Gargeya S."/>
            <person name="Fitzgerald M."/>
            <person name="Haas B."/>
            <person name="Abouelleil A."/>
            <person name="Allen A.W."/>
            <person name="Alvarado L."/>
            <person name="Arachchi H.M."/>
            <person name="Berlin A.M."/>
            <person name="Chapman S.B."/>
            <person name="Gainer-Dewar J."/>
            <person name="Goldberg J."/>
            <person name="Griggs A."/>
            <person name="Gujja S."/>
            <person name="Hansen M."/>
            <person name="Howarth C."/>
            <person name="Imamovic A."/>
            <person name="Ireland A."/>
            <person name="Larimer J."/>
            <person name="McCowan C."/>
            <person name="Murphy C."/>
            <person name="Pearson M."/>
            <person name="Poon T.W."/>
            <person name="Priest M."/>
            <person name="Roberts A."/>
            <person name="Saif S."/>
            <person name="Shea T."/>
            <person name="Sisk P."/>
            <person name="Sykes S."/>
            <person name="Wortman J."/>
            <person name="Nusbaum C."/>
            <person name="Birren B."/>
        </authorList>
    </citation>
    <scope>NUCLEOTIDE SEQUENCE [LARGE SCALE GENOMIC DNA]</scope>
    <source>
        <strain evidence="7 8">CBS 119918</strain>
    </source>
</reference>
<feature type="transmembrane region" description="Helical" evidence="5">
    <location>
        <begin position="126"/>
        <end position="146"/>
    </location>
</feature>
<proteinExistence type="predicted"/>
<evidence type="ECO:0000256" key="3">
    <source>
        <dbReference type="ARBA" id="ARBA00022989"/>
    </source>
</evidence>
<dbReference type="GO" id="GO:0015171">
    <property type="term" value="F:amino acid transmembrane transporter activity"/>
    <property type="evidence" value="ECO:0007669"/>
    <property type="project" value="TreeGrafter"/>
</dbReference>
<dbReference type="PANTHER" id="PTHR43341">
    <property type="entry name" value="AMINO ACID PERMEASE"/>
    <property type="match status" value="1"/>
</dbReference>
<dbReference type="EMBL" id="AMGV01000002">
    <property type="protein sequence ID" value="KEF61891.1"/>
    <property type="molecule type" value="Genomic_DNA"/>
</dbReference>
<dbReference type="RefSeq" id="XP_013264481.1">
    <property type="nucleotide sequence ID" value="XM_013409027.1"/>
</dbReference>
<evidence type="ECO:0000313" key="7">
    <source>
        <dbReference type="EMBL" id="KEF61891.1"/>
    </source>
</evidence>
<evidence type="ECO:0000256" key="5">
    <source>
        <dbReference type="SAM" id="Phobius"/>
    </source>
</evidence>
<protein>
    <submittedName>
        <fullName evidence="7">AAT family amino acid transporter</fullName>
    </submittedName>
</protein>
<dbReference type="GeneID" id="25278397"/>